<dbReference type="InterPro" id="IPR021352">
    <property type="entry name" value="DUF2971"/>
</dbReference>
<dbReference type="EMBL" id="JBHUJC010000032">
    <property type="protein sequence ID" value="MFD2276888.1"/>
    <property type="molecule type" value="Genomic_DNA"/>
</dbReference>
<dbReference type="Pfam" id="PF11185">
    <property type="entry name" value="DUF2971"/>
    <property type="match status" value="1"/>
</dbReference>
<sequence length="226" mass="25990">MTPSSKLLYRYLTADAALKTIESGKLRVGRITEFNDPFEWRPGIEGVMPQYRQIATHIMDSIINSLNSQFGIICMSESAKEPVLWSHYANNHYGVALEFDHILNDTVKEIRYTNNRPIINTNKLNDDVYMRPIVDAMIHQKSTGWSYEQEYRVHVDLSSCTISGGHYFLDIPEDFLKRIILGYRCPLEEEYVKIALKKSGLDDCSVVRAEMDEHSYSVLSESIETP</sequence>
<reference evidence="2" key="1">
    <citation type="journal article" date="2019" name="Int. J. Syst. Evol. Microbiol.">
        <title>The Global Catalogue of Microorganisms (GCM) 10K type strain sequencing project: providing services to taxonomists for standard genome sequencing and annotation.</title>
        <authorList>
            <consortium name="The Broad Institute Genomics Platform"/>
            <consortium name="The Broad Institute Genome Sequencing Center for Infectious Disease"/>
            <person name="Wu L."/>
            <person name="Ma J."/>
        </authorList>
    </citation>
    <scope>NUCLEOTIDE SEQUENCE [LARGE SCALE GENOMIC DNA]</scope>
    <source>
        <strain evidence="2">JCM 16545</strain>
    </source>
</reference>
<dbReference type="Proteomes" id="UP001597297">
    <property type="component" value="Unassembled WGS sequence"/>
</dbReference>
<name>A0ABW5E6I2_9BACT</name>
<dbReference type="RefSeq" id="WP_377092515.1">
    <property type="nucleotide sequence ID" value="NZ_JBHSJM010000001.1"/>
</dbReference>
<protein>
    <submittedName>
        <fullName evidence="1">DUF2971 domain-containing protein</fullName>
    </submittedName>
</protein>
<comment type="caution">
    <text evidence="1">The sequence shown here is derived from an EMBL/GenBank/DDBJ whole genome shotgun (WGS) entry which is preliminary data.</text>
</comment>
<evidence type="ECO:0000313" key="2">
    <source>
        <dbReference type="Proteomes" id="UP001597297"/>
    </source>
</evidence>
<organism evidence="1 2">
    <name type="scientific">Rubritalea spongiae</name>
    <dbReference type="NCBI Taxonomy" id="430797"/>
    <lineage>
        <taxon>Bacteria</taxon>
        <taxon>Pseudomonadati</taxon>
        <taxon>Verrucomicrobiota</taxon>
        <taxon>Verrucomicrobiia</taxon>
        <taxon>Verrucomicrobiales</taxon>
        <taxon>Rubritaleaceae</taxon>
        <taxon>Rubritalea</taxon>
    </lineage>
</organism>
<gene>
    <name evidence="1" type="ORF">ACFSQZ_10435</name>
</gene>
<proteinExistence type="predicted"/>
<evidence type="ECO:0000313" key="1">
    <source>
        <dbReference type="EMBL" id="MFD2276888.1"/>
    </source>
</evidence>
<keyword evidence="2" id="KW-1185">Reference proteome</keyword>
<accession>A0ABW5E6I2</accession>